<dbReference type="KEGG" id="slf:JEQ17_04530"/>
<evidence type="ECO:0000313" key="1">
    <source>
        <dbReference type="EMBL" id="QQM38810.1"/>
    </source>
</evidence>
<dbReference type="EMBL" id="CP066831">
    <property type="protein sequence ID" value="QQM38810.1"/>
    <property type="molecule type" value="Genomic_DNA"/>
</dbReference>
<reference evidence="1 2" key="1">
    <citation type="submission" date="2020-12" db="EMBL/GenBank/DDBJ databases">
        <title>A novel species.</title>
        <authorList>
            <person name="Li K."/>
        </authorList>
    </citation>
    <scope>NUCLEOTIDE SEQUENCE [LARGE SCALE GENOMIC DNA]</scope>
    <source>
        <strain evidence="1 2">ZYC-3</strain>
    </source>
</reference>
<dbReference type="RefSeq" id="WP_200393974.1">
    <property type="nucleotide sequence ID" value="NZ_CP066831.1"/>
</dbReference>
<evidence type="ECO:0000313" key="2">
    <source>
        <dbReference type="Proteomes" id="UP000595636"/>
    </source>
</evidence>
<organism evidence="1 2">
    <name type="scientific">Streptomyces liliifuscus</name>
    <dbReference type="NCBI Taxonomy" id="2797636"/>
    <lineage>
        <taxon>Bacteria</taxon>
        <taxon>Bacillati</taxon>
        <taxon>Actinomycetota</taxon>
        <taxon>Actinomycetes</taxon>
        <taxon>Kitasatosporales</taxon>
        <taxon>Streptomycetaceae</taxon>
        <taxon>Streptomyces</taxon>
    </lineage>
</organism>
<sequence length="209" mass="22211">MLIVDAVLETYVAADFALWPLADSPPDRLLALSGELSSRELGTAMAVLTTYNKGQRQRRPRAPKDSLEQVGRLLATECIIAPGGLRIRDTATGVTVVPGCCSGLENWRDWLDLMSGGEPWLGHDPTPGIEHAGAVARLWPDGDRPEGLPIDLPLAQLPGLLDSVQDRLVGFLGAVEAWAASHAPSIAAAVVARLDEALAVSTPLDRVQS</sequence>
<proteinExistence type="predicted"/>
<keyword evidence="2" id="KW-1185">Reference proteome</keyword>
<dbReference type="Proteomes" id="UP000595636">
    <property type="component" value="Chromosome"/>
</dbReference>
<protein>
    <submittedName>
        <fullName evidence="1">Uncharacterized protein</fullName>
    </submittedName>
</protein>
<dbReference type="AlphaFoldDB" id="A0A7T7KU35"/>
<name>A0A7T7KU35_9ACTN</name>
<gene>
    <name evidence="1" type="ORF">JEQ17_04530</name>
</gene>
<accession>A0A7T7KU35</accession>